<dbReference type="PANTHER" id="PTHR39609">
    <property type="entry name" value="RFEG-RELATED"/>
    <property type="match status" value="1"/>
</dbReference>
<dbReference type="AlphaFoldDB" id="A0A5N7C0X3"/>
<gene>
    <name evidence="1" type="ORF">BDV23DRAFT_160379</name>
</gene>
<accession>A0A5N7C0X3</accession>
<evidence type="ECO:0000313" key="1">
    <source>
        <dbReference type="EMBL" id="KAE8387730.1"/>
    </source>
</evidence>
<protein>
    <submittedName>
        <fullName evidence="1">Uncharacterized protein</fullName>
    </submittedName>
</protein>
<sequence>MLDVFNPKYLVDIGSRRHHHRRRLSSTPIRHTYTYTTPPQTRSISMRMSQVQQYWLPGYGLSRHIVLGHIQYFLGPAASVRPYTYQGREGYLIVGVPLTREQIDDLAAMSREYERQESLRMASDSTVDGFPRNAEPYINEIVPVRPSGQRRRPLECETRRGR</sequence>
<dbReference type="PANTHER" id="PTHR39609:SF2">
    <property type="entry name" value="TRANSCRIPTION FACTOR RFEG"/>
    <property type="match status" value="1"/>
</dbReference>
<dbReference type="Proteomes" id="UP000326877">
    <property type="component" value="Unassembled WGS sequence"/>
</dbReference>
<proteinExistence type="predicted"/>
<organism evidence="1">
    <name type="scientific">Petromyces alliaceus</name>
    <name type="common">Aspergillus alliaceus</name>
    <dbReference type="NCBI Taxonomy" id="209559"/>
    <lineage>
        <taxon>Eukaryota</taxon>
        <taxon>Fungi</taxon>
        <taxon>Dikarya</taxon>
        <taxon>Ascomycota</taxon>
        <taxon>Pezizomycotina</taxon>
        <taxon>Eurotiomycetes</taxon>
        <taxon>Eurotiomycetidae</taxon>
        <taxon>Eurotiales</taxon>
        <taxon>Aspergillaceae</taxon>
        <taxon>Aspergillus</taxon>
        <taxon>Aspergillus subgen. Circumdati</taxon>
    </lineage>
</organism>
<reference evidence="1" key="1">
    <citation type="submission" date="2019-04" db="EMBL/GenBank/DDBJ databases">
        <title>Friends and foes A comparative genomics studyof 23 Aspergillus species from section Flavi.</title>
        <authorList>
            <consortium name="DOE Joint Genome Institute"/>
            <person name="Kjaerbolling I."/>
            <person name="Vesth T."/>
            <person name="Frisvad J.C."/>
            <person name="Nybo J.L."/>
            <person name="Theobald S."/>
            <person name="Kildgaard S."/>
            <person name="Isbrandt T."/>
            <person name="Kuo A."/>
            <person name="Sato A."/>
            <person name="Lyhne E.K."/>
            <person name="Kogle M.E."/>
            <person name="Wiebenga A."/>
            <person name="Kun R.S."/>
            <person name="Lubbers R.J."/>
            <person name="Makela M.R."/>
            <person name="Barry K."/>
            <person name="Chovatia M."/>
            <person name="Clum A."/>
            <person name="Daum C."/>
            <person name="Haridas S."/>
            <person name="He G."/>
            <person name="LaButti K."/>
            <person name="Lipzen A."/>
            <person name="Mondo S."/>
            <person name="Riley R."/>
            <person name="Salamov A."/>
            <person name="Simmons B.A."/>
            <person name="Magnuson J.K."/>
            <person name="Henrissat B."/>
            <person name="Mortensen U.H."/>
            <person name="Larsen T.O."/>
            <person name="Devries R.P."/>
            <person name="Grigoriev I.V."/>
            <person name="Machida M."/>
            <person name="Baker S.E."/>
            <person name="Andersen M.R."/>
        </authorList>
    </citation>
    <scope>NUCLEOTIDE SEQUENCE [LARGE SCALE GENOMIC DNA]</scope>
    <source>
        <strain evidence="1">IBT 14317</strain>
    </source>
</reference>
<name>A0A5N7C0X3_PETAA</name>
<dbReference type="EMBL" id="ML735288">
    <property type="protein sequence ID" value="KAE8387730.1"/>
    <property type="molecule type" value="Genomic_DNA"/>
</dbReference>
<dbReference type="OrthoDB" id="3827557at2759"/>